<organism evidence="1 2">
    <name type="scientific">Scutellospora calospora</name>
    <dbReference type="NCBI Taxonomy" id="85575"/>
    <lineage>
        <taxon>Eukaryota</taxon>
        <taxon>Fungi</taxon>
        <taxon>Fungi incertae sedis</taxon>
        <taxon>Mucoromycota</taxon>
        <taxon>Glomeromycotina</taxon>
        <taxon>Glomeromycetes</taxon>
        <taxon>Diversisporales</taxon>
        <taxon>Gigasporaceae</taxon>
        <taxon>Scutellospora</taxon>
    </lineage>
</organism>
<accession>A0ACA9M1X7</accession>
<evidence type="ECO:0000313" key="1">
    <source>
        <dbReference type="EMBL" id="CAG8562237.1"/>
    </source>
</evidence>
<gene>
    <name evidence="1" type="ORF">SCALOS_LOCUS5550</name>
</gene>
<name>A0ACA9M1X7_9GLOM</name>
<reference evidence="1" key="1">
    <citation type="submission" date="2021-06" db="EMBL/GenBank/DDBJ databases">
        <authorList>
            <person name="Kallberg Y."/>
            <person name="Tangrot J."/>
            <person name="Rosling A."/>
        </authorList>
    </citation>
    <scope>NUCLEOTIDE SEQUENCE</scope>
    <source>
        <strain evidence="1">AU212A</strain>
    </source>
</reference>
<protein>
    <submittedName>
        <fullName evidence="1">1136_t:CDS:1</fullName>
    </submittedName>
</protein>
<comment type="caution">
    <text evidence="1">The sequence shown here is derived from an EMBL/GenBank/DDBJ whole genome shotgun (WGS) entry which is preliminary data.</text>
</comment>
<keyword evidence="2" id="KW-1185">Reference proteome</keyword>
<proteinExistence type="predicted"/>
<feature type="non-terminal residue" evidence="1">
    <location>
        <position position="1"/>
    </location>
</feature>
<dbReference type="EMBL" id="CAJVPM010009225">
    <property type="protein sequence ID" value="CAG8562237.1"/>
    <property type="molecule type" value="Genomic_DNA"/>
</dbReference>
<dbReference type="Proteomes" id="UP000789860">
    <property type="component" value="Unassembled WGS sequence"/>
</dbReference>
<evidence type="ECO:0000313" key="2">
    <source>
        <dbReference type="Proteomes" id="UP000789860"/>
    </source>
</evidence>
<sequence>ETHNELVSLNSDFNYLLKTYKSQDNFENNDSDNNSKSKNNLSNLSNISNKDDLIFDTNSILS</sequence>